<keyword evidence="1" id="KW-0732">Signal</keyword>
<evidence type="ECO:0000313" key="3">
    <source>
        <dbReference type="Proteomes" id="UP000016662"/>
    </source>
</evidence>
<dbReference type="Proteomes" id="UP000016662">
    <property type="component" value="Unassembled WGS sequence"/>
</dbReference>
<proteinExistence type="predicted"/>
<name>U2KWC8_9FIRM</name>
<evidence type="ECO:0000313" key="2">
    <source>
        <dbReference type="EMBL" id="ERJ96572.1"/>
    </source>
</evidence>
<dbReference type="PROSITE" id="PS51257">
    <property type="entry name" value="PROKAR_LIPOPROTEIN"/>
    <property type="match status" value="1"/>
</dbReference>
<feature type="chain" id="PRO_5039530345" description="DUF3887 domain-containing protein" evidence="1">
    <location>
        <begin position="23"/>
        <end position="136"/>
    </location>
</feature>
<gene>
    <name evidence="2" type="ORF">RUMCAL_01063</name>
</gene>
<comment type="caution">
    <text evidence="2">The sequence shown here is derived from an EMBL/GenBank/DDBJ whole genome shotgun (WGS) entry which is preliminary data.</text>
</comment>
<evidence type="ECO:0000256" key="1">
    <source>
        <dbReference type="SAM" id="SignalP"/>
    </source>
</evidence>
<feature type="signal peptide" evidence="1">
    <location>
        <begin position="1"/>
        <end position="22"/>
    </location>
</feature>
<dbReference type="AlphaFoldDB" id="U2KWC8"/>
<dbReference type="PATRIC" id="fig|411473.3.peg.875"/>
<dbReference type="RefSeq" id="WP_021682521.1">
    <property type="nucleotide sequence ID" value="NZ_KI260421.1"/>
</dbReference>
<evidence type="ECO:0008006" key="4">
    <source>
        <dbReference type="Google" id="ProtNLM"/>
    </source>
</evidence>
<protein>
    <recommendedName>
        <fullName evidence="4">DUF3887 domain-containing protein</fullName>
    </recommendedName>
</protein>
<sequence length="136" mass="14900">MKRKAFTLTLAAFLLVSLAACSSNETNSSKIANETVSAVETSVSENVHSDITHICQKFLQNNETDETLASIIDMDTPNVQEMKEPPSENIYAALAEEPGTGPYYAVTFSTTEDSLLGPIILYVNQEKEVFGIGYRE</sequence>
<dbReference type="HOGENOM" id="CLU_1873924_0_0_9"/>
<dbReference type="STRING" id="411473.RUMCAL_01063"/>
<accession>U2KWC8</accession>
<organism evidence="2 3">
    <name type="scientific">Ruminococcus callidus ATCC 27760</name>
    <dbReference type="NCBI Taxonomy" id="411473"/>
    <lineage>
        <taxon>Bacteria</taxon>
        <taxon>Bacillati</taxon>
        <taxon>Bacillota</taxon>
        <taxon>Clostridia</taxon>
        <taxon>Eubacteriales</taxon>
        <taxon>Oscillospiraceae</taxon>
        <taxon>Ruminococcus</taxon>
    </lineage>
</organism>
<dbReference type="EMBL" id="AWVF01000119">
    <property type="protein sequence ID" value="ERJ96572.1"/>
    <property type="molecule type" value="Genomic_DNA"/>
</dbReference>
<keyword evidence="3" id="KW-1185">Reference proteome</keyword>
<dbReference type="OrthoDB" id="2935349at2"/>
<reference evidence="2 3" key="1">
    <citation type="submission" date="2013-07" db="EMBL/GenBank/DDBJ databases">
        <authorList>
            <person name="Weinstock G."/>
            <person name="Sodergren E."/>
            <person name="Wylie T."/>
            <person name="Fulton L."/>
            <person name="Fulton R."/>
            <person name="Fronick C."/>
            <person name="O'Laughlin M."/>
            <person name="Godfrey J."/>
            <person name="Miner T."/>
            <person name="Herter B."/>
            <person name="Appelbaum E."/>
            <person name="Cordes M."/>
            <person name="Lek S."/>
            <person name="Wollam A."/>
            <person name="Pepin K.H."/>
            <person name="Palsikar V.B."/>
            <person name="Mitreva M."/>
            <person name="Wilson R.K."/>
        </authorList>
    </citation>
    <scope>NUCLEOTIDE SEQUENCE [LARGE SCALE GENOMIC DNA]</scope>
    <source>
        <strain evidence="2 3">ATCC 27760</strain>
    </source>
</reference>